<feature type="binding site" evidence="5">
    <location>
        <position position="166"/>
    </location>
    <ligand>
        <name>a divalent metal cation</name>
        <dbReference type="ChEBI" id="CHEBI:60240"/>
        <label>2</label>
    </ligand>
</feature>
<dbReference type="PIRSF" id="PIRSF005902">
    <property type="entry name" value="DNase_TatD"/>
    <property type="match status" value="1"/>
</dbReference>
<evidence type="ECO:0000256" key="3">
    <source>
        <dbReference type="ARBA" id="ARBA00022801"/>
    </source>
</evidence>
<keyword evidence="8" id="KW-1185">Reference proteome</keyword>
<feature type="binding site" evidence="5">
    <location>
        <position position="9"/>
    </location>
    <ligand>
        <name>a divalent metal cation</name>
        <dbReference type="ChEBI" id="CHEBI:60240"/>
        <label>1</label>
    </ligand>
</feature>
<gene>
    <name evidence="7" type="primary">20195670</name>
    <name evidence="6" type="ORF">HELRODRAFT_116640</name>
</gene>
<dbReference type="STRING" id="6412.T1EGG8"/>
<dbReference type="eggNOG" id="KOG3020">
    <property type="taxonomic scope" value="Eukaryota"/>
</dbReference>
<feature type="binding site" evidence="5">
    <location>
        <position position="11"/>
    </location>
    <ligand>
        <name>a divalent metal cation</name>
        <dbReference type="ChEBI" id="CHEBI:60240"/>
        <label>1</label>
    </ligand>
</feature>
<dbReference type="EnsemblMetazoa" id="HelroT116640">
    <property type="protein sequence ID" value="HelroP116640"/>
    <property type="gene ID" value="HelroG116640"/>
</dbReference>
<dbReference type="EMBL" id="KB097783">
    <property type="protein sequence ID" value="ESN90007.1"/>
    <property type="molecule type" value="Genomic_DNA"/>
</dbReference>
<dbReference type="GO" id="GO:0046872">
    <property type="term" value="F:metal ion binding"/>
    <property type="evidence" value="ECO:0007669"/>
    <property type="project" value="UniProtKB-KW"/>
</dbReference>
<comment type="similarity">
    <text evidence="1">Belongs to the metallo-dependent hydrolases superfamily. TatD-type hydrolase family.</text>
</comment>
<dbReference type="InterPro" id="IPR032466">
    <property type="entry name" value="Metal_Hydrolase"/>
</dbReference>
<proteinExistence type="inferred from homology"/>
<name>T1EGG8_HELRO</name>
<dbReference type="AlphaFoldDB" id="T1EGG8"/>
<feature type="binding site" evidence="5">
    <location>
        <position position="103"/>
    </location>
    <ligand>
        <name>a divalent metal cation</name>
        <dbReference type="ChEBI" id="CHEBI:60240"/>
        <label>1</label>
    </ligand>
</feature>
<dbReference type="CTD" id="20195670"/>
<dbReference type="CDD" id="cd01310">
    <property type="entry name" value="TatD_DNAse"/>
    <property type="match status" value="1"/>
</dbReference>
<dbReference type="OMA" id="HTHLDMQ"/>
<dbReference type="GeneID" id="20195670"/>
<dbReference type="KEGG" id="hro:HELRODRAFT_116640"/>
<accession>T1EGG8</accession>
<protein>
    <recommendedName>
        <fullName evidence="9">TatD related DNase</fullName>
    </recommendedName>
</protein>
<reference evidence="6 8" key="2">
    <citation type="journal article" date="2013" name="Nature">
        <title>Insights into bilaterian evolution from three spiralian genomes.</title>
        <authorList>
            <person name="Simakov O."/>
            <person name="Marletaz F."/>
            <person name="Cho S.J."/>
            <person name="Edsinger-Gonzales E."/>
            <person name="Havlak P."/>
            <person name="Hellsten U."/>
            <person name="Kuo D.H."/>
            <person name="Larsson T."/>
            <person name="Lv J."/>
            <person name="Arendt D."/>
            <person name="Savage R."/>
            <person name="Osoegawa K."/>
            <person name="de Jong P."/>
            <person name="Grimwood J."/>
            <person name="Chapman J.A."/>
            <person name="Shapiro H."/>
            <person name="Aerts A."/>
            <person name="Otillar R.P."/>
            <person name="Terry A.Y."/>
            <person name="Boore J.L."/>
            <person name="Grigoriev I.V."/>
            <person name="Lindberg D.R."/>
            <person name="Seaver E.C."/>
            <person name="Weisblat D.A."/>
            <person name="Putnam N.H."/>
            <person name="Rokhsar D.S."/>
        </authorList>
    </citation>
    <scope>NUCLEOTIDE SEQUENCE</scope>
</reference>
<organism evidence="7 8">
    <name type="scientific">Helobdella robusta</name>
    <name type="common">Californian leech</name>
    <dbReference type="NCBI Taxonomy" id="6412"/>
    <lineage>
        <taxon>Eukaryota</taxon>
        <taxon>Metazoa</taxon>
        <taxon>Spiralia</taxon>
        <taxon>Lophotrochozoa</taxon>
        <taxon>Annelida</taxon>
        <taxon>Clitellata</taxon>
        <taxon>Hirudinea</taxon>
        <taxon>Rhynchobdellida</taxon>
        <taxon>Glossiphoniidae</taxon>
        <taxon>Helobdella</taxon>
    </lineage>
</organism>
<reference evidence="7" key="3">
    <citation type="submission" date="2015-06" db="UniProtKB">
        <authorList>
            <consortium name="EnsemblMetazoa"/>
        </authorList>
    </citation>
    <scope>IDENTIFICATION</scope>
</reference>
<dbReference type="HOGENOM" id="CLU_031506_5_3_1"/>
<evidence type="ECO:0000256" key="2">
    <source>
        <dbReference type="ARBA" id="ARBA00022723"/>
    </source>
</evidence>
<feature type="binding site" evidence="5">
    <location>
        <position position="143"/>
    </location>
    <ligand>
        <name>a divalent metal cation</name>
        <dbReference type="ChEBI" id="CHEBI:60240"/>
        <label>2</label>
    </ligand>
</feature>
<dbReference type="Pfam" id="PF01026">
    <property type="entry name" value="TatD_DNase"/>
    <property type="match status" value="1"/>
</dbReference>
<evidence type="ECO:0000256" key="5">
    <source>
        <dbReference type="PIRSR" id="PIRSR005902-1"/>
    </source>
</evidence>
<sequence>MSLKYIDCHNHIYAEEFNEDREQVIEEAKKSGVLGMITVSEFVTDTDKILNLADRHPNFCFPSLGVHPVQETNDVQRSATIEDFLQMKPEIVGHAERLVCIGEIGLDFTPRVCHSESDKESQRLVFSEQIKLAGDHDLPINVHSRSAGRPVVKLLKELNATKVLLHAFDGKPSVALEGVQSGYFFSVPPSIARSEQKVKIVKALPIENLLLETDCPALGPEKMVRNNPSNVKISCEFISKLKNIDADLVSQIILENSIKLFPKLNLR</sequence>
<dbReference type="Gene3D" id="3.20.20.140">
    <property type="entry name" value="Metal-dependent hydrolases"/>
    <property type="match status" value="1"/>
</dbReference>
<feature type="binding site" evidence="5">
    <location>
        <position position="214"/>
    </location>
    <ligand>
        <name>a divalent metal cation</name>
        <dbReference type="ChEBI" id="CHEBI:60240"/>
        <label>1</label>
    </ligand>
</feature>
<dbReference type="GO" id="GO:0016788">
    <property type="term" value="F:hydrolase activity, acting on ester bonds"/>
    <property type="evidence" value="ECO:0007669"/>
    <property type="project" value="InterPro"/>
</dbReference>
<dbReference type="FunCoup" id="T1EGG8">
    <property type="interactions" value="245"/>
</dbReference>
<dbReference type="PANTHER" id="PTHR46317:SF1">
    <property type="entry name" value="HYDROLASE, TATD FAMILY"/>
    <property type="match status" value="1"/>
</dbReference>
<keyword evidence="3" id="KW-0378">Hydrolase</keyword>
<dbReference type="PANTHER" id="PTHR46317">
    <property type="entry name" value="HYDROLASE OF PHP SUPERFAMILY-RELATED PROTEIN"/>
    <property type="match status" value="1"/>
</dbReference>
<evidence type="ECO:0000256" key="4">
    <source>
        <dbReference type="ARBA" id="ARBA00093287"/>
    </source>
</evidence>
<evidence type="ECO:0000313" key="6">
    <source>
        <dbReference type="EMBL" id="ESN90007.1"/>
    </source>
</evidence>
<evidence type="ECO:0008006" key="9">
    <source>
        <dbReference type="Google" id="ProtNLM"/>
    </source>
</evidence>
<reference evidence="8" key="1">
    <citation type="submission" date="2012-12" db="EMBL/GenBank/DDBJ databases">
        <authorList>
            <person name="Hellsten U."/>
            <person name="Grimwood J."/>
            <person name="Chapman J.A."/>
            <person name="Shapiro H."/>
            <person name="Aerts A."/>
            <person name="Otillar R.P."/>
            <person name="Terry A.Y."/>
            <person name="Boore J.L."/>
            <person name="Simakov O."/>
            <person name="Marletaz F."/>
            <person name="Cho S.-J."/>
            <person name="Edsinger-Gonzales E."/>
            <person name="Havlak P."/>
            <person name="Kuo D.-H."/>
            <person name="Larsson T."/>
            <person name="Lv J."/>
            <person name="Arendt D."/>
            <person name="Savage R."/>
            <person name="Osoegawa K."/>
            <person name="de Jong P."/>
            <person name="Lindberg D.R."/>
            <person name="Seaver E.C."/>
            <person name="Weisblat D.A."/>
            <person name="Putnam N.H."/>
            <person name="Grigoriev I.V."/>
            <person name="Rokhsar D.S."/>
        </authorList>
    </citation>
    <scope>NUCLEOTIDE SEQUENCE</scope>
</reference>
<keyword evidence="2 5" id="KW-0479">Metal-binding</keyword>
<dbReference type="Proteomes" id="UP000015101">
    <property type="component" value="Unassembled WGS sequence"/>
</dbReference>
<dbReference type="SUPFAM" id="SSF51556">
    <property type="entry name" value="Metallo-dependent hydrolases"/>
    <property type="match status" value="1"/>
</dbReference>
<dbReference type="InParanoid" id="T1EGG8"/>
<evidence type="ECO:0000313" key="7">
    <source>
        <dbReference type="EnsemblMetazoa" id="HelroP116640"/>
    </source>
</evidence>
<dbReference type="OrthoDB" id="413993at2759"/>
<dbReference type="RefSeq" id="XP_009031875.1">
    <property type="nucleotide sequence ID" value="XM_009033627.1"/>
</dbReference>
<evidence type="ECO:0000256" key="1">
    <source>
        <dbReference type="ARBA" id="ARBA00009275"/>
    </source>
</evidence>
<dbReference type="InterPro" id="IPR001130">
    <property type="entry name" value="TatD-like"/>
</dbReference>
<evidence type="ECO:0000313" key="8">
    <source>
        <dbReference type="Proteomes" id="UP000015101"/>
    </source>
</evidence>
<comment type="function">
    <text evidence="4">Exhibits 3'-exonuclease activities and apurinic/apyrimidinic (AP) endonuclease (in vitro). Show preferential AP endonuclease activity on double-stranded DNA substrates and 3'- exonuclease activity on single-stranded DNA.</text>
</comment>
<dbReference type="EMBL" id="AMQM01008464">
    <property type="status" value="NOT_ANNOTATED_CDS"/>
    <property type="molecule type" value="Genomic_DNA"/>
</dbReference>